<proteinExistence type="predicted"/>
<dbReference type="PROSITE" id="PS50297">
    <property type="entry name" value="ANK_REP_REGION"/>
    <property type="match status" value="1"/>
</dbReference>
<keyword evidence="3" id="KW-1185">Reference proteome</keyword>
<reference evidence="2" key="1">
    <citation type="submission" date="2020-09" db="EMBL/GenBank/DDBJ databases">
        <authorList>
            <person name="Kikuchi T."/>
        </authorList>
    </citation>
    <scope>NUCLEOTIDE SEQUENCE</scope>
    <source>
        <strain evidence="2">Ka4C1</strain>
    </source>
</reference>
<dbReference type="Pfam" id="PF12796">
    <property type="entry name" value="Ank_2"/>
    <property type="match status" value="1"/>
</dbReference>
<evidence type="ECO:0000313" key="2">
    <source>
        <dbReference type="EMBL" id="CAD5234601.1"/>
    </source>
</evidence>
<dbReference type="PANTHER" id="PTHR24150">
    <property type="entry name" value="ANKYRIN REPEAT AND MYND DOMAIN-CONTAINING PROTEIN 2"/>
    <property type="match status" value="1"/>
</dbReference>
<accession>A0A7I8X1W4</accession>
<feature type="repeat" description="ANK" evidence="1">
    <location>
        <begin position="46"/>
        <end position="78"/>
    </location>
</feature>
<dbReference type="Proteomes" id="UP000582659">
    <property type="component" value="Unassembled WGS sequence"/>
</dbReference>
<keyword evidence="1" id="KW-0040">ANK repeat</keyword>
<dbReference type="InterPro" id="IPR002110">
    <property type="entry name" value="Ankyrin_rpt"/>
</dbReference>
<name>A0A7I8X1W4_BURXY</name>
<evidence type="ECO:0000313" key="3">
    <source>
        <dbReference type="Proteomes" id="UP000659654"/>
    </source>
</evidence>
<dbReference type="EMBL" id="CAJFDI010000006">
    <property type="protein sequence ID" value="CAD5234601.1"/>
    <property type="molecule type" value="Genomic_DNA"/>
</dbReference>
<dbReference type="PANTHER" id="PTHR24150:SF8">
    <property type="entry name" value="ANKYRIN REPEAT AND MYND DOMAIN-CONTAINING PROTEIN 2"/>
    <property type="match status" value="1"/>
</dbReference>
<dbReference type="PROSITE" id="PS50088">
    <property type="entry name" value="ANK_REPEAT"/>
    <property type="match status" value="2"/>
</dbReference>
<dbReference type="InterPro" id="IPR036770">
    <property type="entry name" value="Ankyrin_rpt-contain_sf"/>
</dbReference>
<dbReference type="OrthoDB" id="412876at2759"/>
<dbReference type="Proteomes" id="UP000659654">
    <property type="component" value="Unassembled WGS sequence"/>
</dbReference>
<evidence type="ECO:0000256" key="1">
    <source>
        <dbReference type="PROSITE-ProRule" id="PRU00023"/>
    </source>
</evidence>
<protein>
    <submittedName>
        <fullName evidence="2">(pine wood nematode) hypothetical protein</fullName>
    </submittedName>
</protein>
<comment type="caution">
    <text evidence="2">The sequence shown here is derived from an EMBL/GenBank/DDBJ whole genome shotgun (WGS) entry which is preliminary data.</text>
</comment>
<dbReference type="SMR" id="A0A7I8X1W4"/>
<dbReference type="EMBL" id="CAJFCV020000006">
    <property type="protein sequence ID" value="CAG9130490.1"/>
    <property type="molecule type" value="Genomic_DNA"/>
</dbReference>
<organism evidence="2 3">
    <name type="scientific">Bursaphelenchus xylophilus</name>
    <name type="common">Pinewood nematode worm</name>
    <name type="synonym">Aphelenchoides xylophilus</name>
    <dbReference type="NCBI Taxonomy" id="6326"/>
    <lineage>
        <taxon>Eukaryota</taxon>
        <taxon>Metazoa</taxon>
        <taxon>Ecdysozoa</taxon>
        <taxon>Nematoda</taxon>
        <taxon>Chromadorea</taxon>
        <taxon>Rhabditida</taxon>
        <taxon>Tylenchina</taxon>
        <taxon>Tylenchomorpha</taxon>
        <taxon>Aphelenchoidea</taxon>
        <taxon>Aphelenchoididae</taxon>
        <taxon>Bursaphelenchus</taxon>
    </lineage>
</organism>
<feature type="repeat" description="ANK" evidence="1">
    <location>
        <begin position="80"/>
        <end position="112"/>
    </location>
</feature>
<dbReference type="SUPFAM" id="SSF48403">
    <property type="entry name" value="Ankyrin repeat"/>
    <property type="match status" value="1"/>
</dbReference>
<dbReference type="SMART" id="SM00248">
    <property type="entry name" value="ANK"/>
    <property type="match status" value="3"/>
</dbReference>
<gene>
    <name evidence="2" type="ORF">BXYJ_LOCUS14692</name>
</gene>
<dbReference type="Gene3D" id="1.25.40.20">
    <property type="entry name" value="Ankyrin repeat-containing domain"/>
    <property type="match status" value="1"/>
</dbReference>
<dbReference type="AlphaFoldDB" id="A0A7I8X1W4"/>
<sequence length="353" mass="40662">MASTTELKNLTPDEEDAFRLVNEGKYDEVIRLIDSSKVRVNCLDSTGMNLLDQASHKGDVNFVQQLIERGANVDNKAQNDGFTCLMFAALRGNPHLCDLLLTHGARAHAVTKMNKTATEMAALVNNHECVSIINSYISREEVDVILHPQGKQSSEIYPESLVDLLHLLTRRHLIHPILIAIELYKRPECIDYRKKMIYVVDMLFERQMRTKEPNEILAMKLWFVLTGLRKIEEFVKVKQQEKDLRNLMRGYIRALSAWKEVDNVIRRSFLERFLFSTSLGFPYQHSLIFKALGRALKEVKPGRFPNVFTFVREAKIRIRMFEMHGNLLFNGLSKVRLENAQGYMSSTQGSSRT</sequence>
<dbReference type="InterPro" id="IPR052452">
    <property type="entry name" value="Ankyrin-MYND_dom_contain_2"/>
</dbReference>